<dbReference type="Pfam" id="PF00512">
    <property type="entry name" value="HisKA"/>
    <property type="match status" value="1"/>
</dbReference>
<evidence type="ECO:0000259" key="17">
    <source>
        <dbReference type="PROSITE" id="PS50110"/>
    </source>
</evidence>
<comment type="function">
    <text evidence="11">May play the central regulatory role in sporulation. It may be an element of the effector pathway responsible for the activation of sporulation genes in response to nutritional stress. Spo0A may act in concert with spo0H (a sigma factor) to control the expression of some genes that are critical to the sporulation process.</text>
</comment>
<dbReference type="Pfam" id="PF02518">
    <property type="entry name" value="HATPase_c"/>
    <property type="match status" value="1"/>
</dbReference>
<comment type="subunit">
    <text evidence="12">At low DSF concentrations, interacts with RpfF.</text>
</comment>
<dbReference type="CDD" id="cd00082">
    <property type="entry name" value="HisKA"/>
    <property type="match status" value="1"/>
</dbReference>
<dbReference type="Pfam" id="PF00072">
    <property type="entry name" value="Response_reg"/>
    <property type="match status" value="1"/>
</dbReference>
<dbReference type="CDD" id="cd00130">
    <property type="entry name" value="PAS"/>
    <property type="match status" value="1"/>
</dbReference>
<dbReference type="EC" id="2.7.13.3" evidence="3"/>
<dbReference type="SUPFAM" id="SSF52172">
    <property type="entry name" value="CheY-like"/>
    <property type="match status" value="1"/>
</dbReference>
<keyword evidence="9" id="KW-0067">ATP-binding</keyword>
<dbReference type="PROSITE" id="PS50112">
    <property type="entry name" value="PAS"/>
    <property type="match status" value="1"/>
</dbReference>
<dbReference type="CDD" id="cd17546">
    <property type="entry name" value="REC_hyHK_CKI1_RcsC-like"/>
    <property type="match status" value="1"/>
</dbReference>
<evidence type="ECO:0000256" key="12">
    <source>
        <dbReference type="ARBA" id="ARBA00064003"/>
    </source>
</evidence>
<keyword evidence="8" id="KW-0418">Kinase</keyword>
<dbReference type="OrthoDB" id="9790669at2"/>
<evidence type="ECO:0000313" key="20">
    <source>
        <dbReference type="Proteomes" id="UP000468766"/>
    </source>
</evidence>
<proteinExistence type="inferred from homology"/>
<reference evidence="19 20" key="1">
    <citation type="submission" date="2019-10" db="EMBL/GenBank/DDBJ databases">
        <title>Whole-genome sequence of the extremophile Heliorestis acidaminivorans DSM 24790.</title>
        <authorList>
            <person name="Kyndt J.A."/>
            <person name="Meyer T.E."/>
        </authorList>
    </citation>
    <scope>NUCLEOTIDE SEQUENCE [LARGE SCALE GENOMIC DNA]</scope>
    <source>
        <strain evidence="19 20">DSM 24790</strain>
    </source>
</reference>
<protein>
    <recommendedName>
        <fullName evidence="14">Circadian input-output histidine kinase CikA</fullName>
        <ecNumber evidence="3">2.7.13.3</ecNumber>
    </recommendedName>
    <alternativeName>
        <fullName evidence="13">Sensory/regulatory protein RpfC</fullName>
    </alternativeName>
    <alternativeName>
        <fullName evidence="4">Stage 0 sporulation protein A homolog</fullName>
    </alternativeName>
</protein>
<feature type="domain" description="Histidine kinase" evidence="16">
    <location>
        <begin position="179"/>
        <end position="399"/>
    </location>
</feature>
<dbReference type="Gene3D" id="3.30.565.10">
    <property type="entry name" value="Histidine kinase-like ATPase, C-terminal domain"/>
    <property type="match status" value="1"/>
</dbReference>
<dbReference type="InterPro" id="IPR003661">
    <property type="entry name" value="HisK_dim/P_dom"/>
</dbReference>
<dbReference type="PROSITE" id="PS50110">
    <property type="entry name" value="RESPONSE_REGULATORY"/>
    <property type="match status" value="1"/>
</dbReference>
<comment type="similarity">
    <text evidence="2">In the N-terminal section; belongs to the phytochrome family.</text>
</comment>
<evidence type="ECO:0000256" key="1">
    <source>
        <dbReference type="ARBA" id="ARBA00000085"/>
    </source>
</evidence>
<dbReference type="SMART" id="SM00091">
    <property type="entry name" value="PAS"/>
    <property type="match status" value="1"/>
</dbReference>
<dbReference type="AlphaFoldDB" id="A0A6I0EVV8"/>
<evidence type="ECO:0000259" key="16">
    <source>
        <dbReference type="PROSITE" id="PS50109"/>
    </source>
</evidence>
<dbReference type="InterPro" id="IPR000014">
    <property type="entry name" value="PAS"/>
</dbReference>
<name>A0A6I0EVV8_9FIRM</name>
<feature type="modified residue" description="4-aspartylphosphate" evidence="15">
    <location>
        <position position="488"/>
    </location>
</feature>
<evidence type="ECO:0000313" key="19">
    <source>
        <dbReference type="EMBL" id="KAB2951172.1"/>
    </source>
</evidence>
<evidence type="ECO:0000256" key="2">
    <source>
        <dbReference type="ARBA" id="ARBA00006402"/>
    </source>
</evidence>
<evidence type="ECO:0000259" key="18">
    <source>
        <dbReference type="PROSITE" id="PS50112"/>
    </source>
</evidence>
<dbReference type="PRINTS" id="PR00344">
    <property type="entry name" value="BCTRLSENSOR"/>
</dbReference>
<evidence type="ECO:0000256" key="8">
    <source>
        <dbReference type="ARBA" id="ARBA00022777"/>
    </source>
</evidence>
<dbReference type="SUPFAM" id="SSF47384">
    <property type="entry name" value="Homodimeric domain of signal transducing histidine kinase"/>
    <property type="match status" value="1"/>
</dbReference>
<keyword evidence="5 15" id="KW-0597">Phosphoprotein</keyword>
<keyword evidence="7" id="KW-0547">Nucleotide-binding</keyword>
<dbReference type="FunFam" id="3.30.565.10:FF:000010">
    <property type="entry name" value="Sensor histidine kinase RcsC"/>
    <property type="match status" value="1"/>
</dbReference>
<dbReference type="CDD" id="cd16922">
    <property type="entry name" value="HATPase_EvgS-ArcB-TorS-like"/>
    <property type="match status" value="1"/>
</dbReference>
<dbReference type="SUPFAM" id="SSF55785">
    <property type="entry name" value="PYP-like sensor domain (PAS domain)"/>
    <property type="match status" value="1"/>
</dbReference>
<dbReference type="Gene3D" id="3.30.450.20">
    <property type="entry name" value="PAS domain"/>
    <property type="match status" value="1"/>
</dbReference>
<comment type="catalytic activity">
    <reaction evidence="1">
        <text>ATP + protein L-histidine = ADP + protein N-phospho-L-histidine.</text>
        <dbReference type="EC" id="2.7.13.3"/>
    </reaction>
</comment>
<evidence type="ECO:0000256" key="14">
    <source>
        <dbReference type="ARBA" id="ARBA00074306"/>
    </source>
</evidence>
<evidence type="ECO:0000256" key="5">
    <source>
        <dbReference type="ARBA" id="ARBA00022553"/>
    </source>
</evidence>
<evidence type="ECO:0000256" key="10">
    <source>
        <dbReference type="ARBA" id="ARBA00023012"/>
    </source>
</evidence>
<dbReference type="GO" id="GO:0000155">
    <property type="term" value="F:phosphorelay sensor kinase activity"/>
    <property type="evidence" value="ECO:0007669"/>
    <property type="project" value="InterPro"/>
</dbReference>
<accession>A0A6I0EVV8</accession>
<organism evidence="19 20">
    <name type="scientific">Heliorestis acidaminivorans</name>
    <dbReference type="NCBI Taxonomy" id="553427"/>
    <lineage>
        <taxon>Bacteria</taxon>
        <taxon>Bacillati</taxon>
        <taxon>Bacillota</taxon>
        <taxon>Clostridia</taxon>
        <taxon>Eubacteriales</taxon>
        <taxon>Heliobacteriaceae</taxon>
        <taxon>Heliorestis</taxon>
    </lineage>
</organism>
<dbReference type="PANTHER" id="PTHR45339:SF1">
    <property type="entry name" value="HYBRID SIGNAL TRANSDUCTION HISTIDINE KINASE J"/>
    <property type="match status" value="1"/>
</dbReference>
<evidence type="ECO:0000256" key="7">
    <source>
        <dbReference type="ARBA" id="ARBA00022741"/>
    </source>
</evidence>
<evidence type="ECO:0000256" key="9">
    <source>
        <dbReference type="ARBA" id="ARBA00022840"/>
    </source>
</evidence>
<dbReference type="Proteomes" id="UP000468766">
    <property type="component" value="Unassembled WGS sequence"/>
</dbReference>
<dbReference type="InterPro" id="IPR001789">
    <property type="entry name" value="Sig_transdc_resp-reg_receiver"/>
</dbReference>
<evidence type="ECO:0000256" key="13">
    <source>
        <dbReference type="ARBA" id="ARBA00068150"/>
    </source>
</evidence>
<dbReference type="InterPro" id="IPR036097">
    <property type="entry name" value="HisK_dim/P_sf"/>
</dbReference>
<evidence type="ECO:0000256" key="4">
    <source>
        <dbReference type="ARBA" id="ARBA00018672"/>
    </source>
</evidence>
<dbReference type="InterPro" id="IPR036890">
    <property type="entry name" value="HATPase_C_sf"/>
</dbReference>
<evidence type="ECO:0000256" key="3">
    <source>
        <dbReference type="ARBA" id="ARBA00012438"/>
    </source>
</evidence>
<feature type="domain" description="Response regulatory" evidence="17">
    <location>
        <begin position="439"/>
        <end position="556"/>
    </location>
</feature>
<dbReference type="Gene3D" id="3.40.50.2300">
    <property type="match status" value="1"/>
</dbReference>
<dbReference type="SUPFAM" id="SSF55874">
    <property type="entry name" value="ATPase domain of HSP90 chaperone/DNA topoisomerase II/histidine kinase"/>
    <property type="match status" value="1"/>
</dbReference>
<dbReference type="Gene3D" id="1.10.287.130">
    <property type="match status" value="1"/>
</dbReference>
<dbReference type="EMBL" id="WBXO01000014">
    <property type="protein sequence ID" value="KAB2951172.1"/>
    <property type="molecule type" value="Genomic_DNA"/>
</dbReference>
<dbReference type="NCBIfam" id="TIGR00229">
    <property type="entry name" value="sensory_box"/>
    <property type="match status" value="1"/>
</dbReference>
<gene>
    <name evidence="19" type="ORF">F9B85_13275</name>
</gene>
<dbReference type="PROSITE" id="PS50109">
    <property type="entry name" value="HIS_KIN"/>
    <property type="match status" value="1"/>
</dbReference>
<keyword evidence="6" id="KW-0808">Transferase</keyword>
<dbReference type="PANTHER" id="PTHR45339">
    <property type="entry name" value="HYBRID SIGNAL TRANSDUCTION HISTIDINE KINASE J"/>
    <property type="match status" value="1"/>
</dbReference>
<dbReference type="SMART" id="SM00448">
    <property type="entry name" value="REC"/>
    <property type="match status" value="1"/>
</dbReference>
<feature type="domain" description="PAS" evidence="18">
    <location>
        <begin position="41"/>
        <end position="78"/>
    </location>
</feature>
<dbReference type="InterPro" id="IPR005467">
    <property type="entry name" value="His_kinase_dom"/>
</dbReference>
<evidence type="ECO:0000256" key="6">
    <source>
        <dbReference type="ARBA" id="ARBA00022679"/>
    </source>
</evidence>
<keyword evidence="10" id="KW-0902">Two-component regulatory system</keyword>
<dbReference type="InterPro" id="IPR003594">
    <property type="entry name" value="HATPase_dom"/>
</dbReference>
<dbReference type="Pfam" id="PF13426">
    <property type="entry name" value="PAS_9"/>
    <property type="match status" value="1"/>
</dbReference>
<evidence type="ECO:0000256" key="11">
    <source>
        <dbReference type="ARBA" id="ARBA00024867"/>
    </source>
</evidence>
<dbReference type="GO" id="GO:0005524">
    <property type="term" value="F:ATP binding"/>
    <property type="evidence" value="ECO:0007669"/>
    <property type="project" value="UniProtKB-KW"/>
</dbReference>
<dbReference type="InterPro" id="IPR035965">
    <property type="entry name" value="PAS-like_dom_sf"/>
</dbReference>
<dbReference type="SMART" id="SM00387">
    <property type="entry name" value="HATPase_c"/>
    <property type="match status" value="1"/>
</dbReference>
<keyword evidence="20" id="KW-1185">Reference proteome</keyword>
<dbReference type="FunFam" id="1.10.287.130:FF:000002">
    <property type="entry name" value="Two-component osmosensing histidine kinase"/>
    <property type="match status" value="1"/>
</dbReference>
<comment type="caution">
    <text evidence="19">The sequence shown here is derived from an EMBL/GenBank/DDBJ whole genome shotgun (WGS) entry which is preliminary data.</text>
</comment>
<evidence type="ECO:0000256" key="15">
    <source>
        <dbReference type="PROSITE-ProRule" id="PRU00169"/>
    </source>
</evidence>
<dbReference type="InterPro" id="IPR011006">
    <property type="entry name" value="CheY-like_superfamily"/>
</dbReference>
<dbReference type="SMART" id="SM00388">
    <property type="entry name" value="HisKA"/>
    <property type="match status" value="1"/>
</dbReference>
<sequence>MQSQKQTREYEGLILSKCVVAMMDPAISKTRIELDDINLALLNMLGGALLILDLQGRFVFLNAMATQLLGWSTEEIYGHDMEKIFGGPLDSTPLKAMLTAQKDGISEFYRDRDSFFIRKDRETISVAYVVTPLYCEEERTGLIVQFRDIREEKEQANKLREAKEFAESSNRDKSKFLAIMSHEIRTPMSGIIGMTDLLLESSLNKEQYEYAQAVRDSSTMLLQIINDILDFSKIEAYHMHLEDKEFDLPTLLETIIYLLSSKAQRKGLKLKVDIDPKAHQVLCGDPIRLRQILFNLLGNAIKFTKHGNVILRVEVKKEATDKSVIGFEVSDTGMGIRKAHQDKIFLPFYQANDVGSHHNGTGLGLAICQKLVVLMGGTIDVESEEGHGTTFKFAIPFGKCKEKDNRKTTESIEYEEYLSKEKYQAFREKNKKSADQSIRILLVEDNLINQRLVTCQLKKLGYQVDSVFNGQEALQALLKHRYHLILMDCQMPVMDGYETTRKIRHLEQGESHIPIIAITARAMNGDRDECIDSGMDDYLSKPFNVQQLKERLDKWLALEQR</sequence>
<dbReference type="InterPro" id="IPR004358">
    <property type="entry name" value="Sig_transdc_His_kin-like_C"/>
</dbReference>